<dbReference type="GO" id="GO:0006281">
    <property type="term" value="P:DNA repair"/>
    <property type="evidence" value="ECO:0007669"/>
    <property type="project" value="UniProtKB-KW"/>
</dbReference>
<feature type="active site" description="Nucleophile" evidence="9">
    <location>
        <position position="347"/>
    </location>
</feature>
<dbReference type="CDD" id="cd09193">
    <property type="entry name" value="PLDc_mTdp1_1"/>
    <property type="match status" value="1"/>
</dbReference>
<feature type="domain" description="PBZ-type" evidence="13">
    <location>
        <begin position="197"/>
        <end position="219"/>
    </location>
</feature>
<evidence type="ECO:0000259" key="13">
    <source>
        <dbReference type="Pfam" id="PF10283"/>
    </source>
</evidence>
<dbReference type="Gene3D" id="3.30.870.10">
    <property type="entry name" value="Endonuclease Chain A"/>
    <property type="match status" value="2"/>
</dbReference>
<dbReference type="AlphaFoldDB" id="A0AAV6V1L7"/>
<keyword evidence="8" id="KW-0539">Nucleus</keyword>
<evidence type="ECO:0000256" key="10">
    <source>
        <dbReference type="PIRSR" id="PIRSR610347-2"/>
    </source>
</evidence>
<name>A0AAV6V1L7_9ARAC</name>
<keyword evidence="7" id="KW-0234">DNA repair</keyword>
<dbReference type="PANTHER" id="PTHR12415">
    <property type="entry name" value="TYROSYL-DNA PHOSPHODIESTERASE 1"/>
    <property type="match status" value="1"/>
</dbReference>
<feature type="binding site" evidence="10">
    <location>
        <position position="349"/>
    </location>
    <ligand>
        <name>substrate</name>
    </ligand>
</feature>
<accession>A0AAV6V1L7</accession>
<organism evidence="14 15">
    <name type="scientific">Oedothorax gibbosus</name>
    <dbReference type="NCBI Taxonomy" id="931172"/>
    <lineage>
        <taxon>Eukaryota</taxon>
        <taxon>Metazoa</taxon>
        <taxon>Ecdysozoa</taxon>
        <taxon>Arthropoda</taxon>
        <taxon>Chelicerata</taxon>
        <taxon>Arachnida</taxon>
        <taxon>Araneae</taxon>
        <taxon>Araneomorphae</taxon>
        <taxon>Entelegynae</taxon>
        <taxon>Araneoidea</taxon>
        <taxon>Linyphiidae</taxon>
        <taxon>Erigoninae</taxon>
        <taxon>Oedothorax</taxon>
    </lineage>
</organism>
<evidence type="ECO:0000256" key="12">
    <source>
        <dbReference type="SAM" id="MobiDB-lite"/>
    </source>
</evidence>
<evidence type="ECO:0000256" key="4">
    <source>
        <dbReference type="ARBA" id="ARBA00022763"/>
    </source>
</evidence>
<keyword evidence="3" id="KW-0540">Nuclease</keyword>
<feature type="compositionally biased region" description="Basic and acidic residues" evidence="12">
    <location>
        <begin position="86"/>
        <end position="101"/>
    </location>
</feature>
<dbReference type="GO" id="GO:0003697">
    <property type="term" value="F:single-stranded DNA binding"/>
    <property type="evidence" value="ECO:0007669"/>
    <property type="project" value="TreeGrafter"/>
</dbReference>
<comment type="caution">
    <text evidence="14">The sequence shown here is derived from an EMBL/GenBank/DDBJ whole genome shotgun (WGS) entry which is preliminary data.</text>
</comment>
<evidence type="ECO:0000256" key="3">
    <source>
        <dbReference type="ARBA" id="ARBA00022722"/>
    </source>
</evidence>
<keyword evidence="6" id="KW-0269">Exonuclease</keyword>
<dbReference type="Pfam" id="PF10283">
    <property type="entry name" value="zf-CCHH"/>
    <property type="match status" value="2"/>
</dbReference>
<feature type="compositionally biased region" description="Basic and acidic residues" evidence="12">
    <location>
        <begin position="209"/>
        <end position="228"/>
    </location>
</feature>
<reference evidence="14 15" key="1">
    <citation type="journal article" date="2022" name="Nat. Ecol. Evol.">
        <title>A masculinizing supergene underlies an exaggerated male reproductive morph in a spider.</title>
        <authorList>
            <person name="Hendrickx F."/>
            <person name="De Corte Z."/>
            <person name="Sonet G."/>
            <person name="Van Belleghem S.M."/>
            <person name="Kostlbacher S."/>
            <person name="Vangestel C."/>
        </authorList>
    </citation>
    <scope>NUCLEOTIDE SEQUENCE [LARGE SCALE GENOMIC DNA]</scope>
    <source>
        <strain evidence="14">W744_W776</strain>
    </source>
</reference>
<comment type="subcellular location">
    <subcellularLocation>
        <location evidence="1">Nucleus</location>
    </subcellularLocation>
</comment>
<proteinExistence type="inferred from homology"/>
<feature type="compositionally biased region" description="Basic and acidic residues" evidence="12">
    <location>
        <begin position="114"/>
        <end position="147"/>
    </location>
</feature>
<evidence type="ECO:0000256" key="8">
    <source>
        <dbReference type="ARBA" id="ARBA00023242"/>
    </source>
</evidence>
<evidence type="ECO:0000256" key="9">
    <source>
        <dbReference type="PIRSR" id="PIRSR610347-1"/>
    </source>
</evidence>
<evidence type="ECO:0000256" key="2">
    <source>
        <dbReference type="ARBA" id="ARBA00010205"/>
    </source>
</evidence>
<feature type="compositionally biased region" description="Basic residues" evidence="12">
    <location>
        <begin position="60"/>
        <end position="78"/>
    </location>
</feature>
<feature type="region of interest" description="Disordered" evidence="12">
    <location>
        <begin position="19"/>
        <end position="236"/>
    </location>
</feature>
<feature type="binding site" evidence="10">
    <location>
        <position position="578"/>
    </location>
    <ligand>
        <name>substrate</name>
    </ligand>
</feature>
<dbReference type="InterPro" id="IPR019406">
    <property type="entry name" value="APLF_PBZ"/>
</dbReference>
<dbReference type="GO" id="GO:0005634">
    <property type="term" value="C:nucleus"/>
    <property type="evidence" value="ECO:0007669"/>
    <property type="project" value="UniProtKB-SubCell"/>
</dbReference>
<dbReference type="EMBL" id="JAFNEN010000214">
    <property type="protein sequence ID" value="KAG8189466.1"/>
    <property type="molecule type" value="Genomic_DNA"/>
</dbReference>
<dbReference type="PANTHER" id="PTHR12415:SF0">
    <property type="entry name" value="TYROSYL-DNA PHOSPHODIESTERASE 1"/>
    <property type="match status" value="1"/>
</dbReference>
<feature type="domain" description="PBZ-type" evidence="13">
    <location>
        <begin position="76"/>
        <end position="97"/>
    </location>
</feature>
<dbReference type="SUPFAM" id="SSF56024">
    <property type="entry name" value="Phospholipase D/nuclease"/>
    <property type="match status" value="2"/>
</dbReference>
<dbReference type="InterPro" id="IPR010347">
    <property type="entry name" value="Tdp1"/>
</dbReference>
<feature type="compositionally biased region" description="Basic and acidic residues" evidence="12">
    <location>
        <begin position="35"/>
        <end position="50"/>
    </location>
</feature>
<gene>
    <name evidence="14" type="ORF">JTE90_018119</name>
</gene>
<protein>
    <recommendedName>
        <fullName evidence="13">PBZ-type domain-containing protein</fullName>
    </recommendedName>
</protein>
<dbReference type="GO" id="GO:0003690">
    <property type="term" value="F:double-stranded DNA binding"/>
    <property type="evidence" value="ECO:0007669"/>
    <property type="project" value="TreeGrafter"/>
</dbReference>
<feature type="active site" description="Proton donor/acceptor" evidence="9">
    <location>
        <position position="576"/>
    </location>
</feature>
<evidence type="ECO:0000256" key="7">
    <source>
        <dbReference type="ARBA" id="ARBA00023204"/>
    </source>
</evidence>
<evidence type="ECO:0000256" key="1">
    <source>
        <dbReference type="ARBA" id="ARBA00004123"/>
    </source>
</evidence>
<comment type="similarity">
    <text evidence="2">Belongs to the tyrosyl-DNA phosphodiesterase family.</text>
</comment>
<keyword evidence="15" id="KW-1185">Reference proteome</keyword>
<dbReference type="Pfam" id="PF06087">
    <property type="entry name" value="Tyr-DNA_phospho"/>
    <property type="match status" value="1"/>
</dbReference>
<keyword evidence="4" id="KW-0227">DNA damage</keyword>
<evidence type="ECO:0000256" key="5">
    <source>
        <dbReference type="ARBA" id="ARBA00022801"/>
    </source>
</evidence>
<evidence type="ECO:0000256" key="6">
    <source>
        <dbReference type="ARBA" id="ARBA00022839"/>
    </source>
</evidence>
<feature type="site" description="Interaction with DNA" evidence="11">
    <location>
        <position position="601"/>
    </location>
</feature>
<evidence type="ECO:0000313" key="14">
    <source>
        <dbReference type="EMBL" id="KAG8189466.1"/>
    </source>
</evidence>
<dbReference type="CDD" id="cd09195">
    <property type="entry name" value="PLDc_mTdp1_2"/>
    <property type="match status" value="1"/>
</dbReference>
<dbReference type="GO" id="GO:0004527">
    <property type="term" value="F:exonuclease activity"/>
    <property type="evidence" value="ECO:0007669"/>
    <property type="project" value="UniProtKB-KW"/>
</dbReference>
<dbReference type="GO" id="GO:0017005">
    <property type="term" value="F:3'-tyrosyl-DNA phosphodiesterase activity"/>
    <property type="evidence" value="ECO:0007669"/>
    <property type="project" value="TreeGrafter"/>
</dbReference>
<evidence type="ECO:0000256" key="11">
    <source>
        <dbReference type="PIRSR" id="PIRSR610347-3"/>
    </source>
</evidence>
<keyword evidence="5" id="KW-0378">Hydrolase</keyword>
<sequence>MPSDSDCTIDSDELEEIIARSQKELGNSPTPSKSKSSDKAQRRASFHDLSDSGSEDGTKIKKHKKKSDSPKRSPRKCKYGPNCTKKNPDHIQKYDHSEDPKKSKHKSSSGSHSSSEKSYKRSPMQHKESSNSEVSEKKDKRESDHSEHKKSKNKNLESNSSSDKSTKRNHKQQEDSSDSDSEVRKKKKKEQESPKGRPKCKYGTACYRKNPDHIREYDHEDNEERNTTEARPVPTKNIDDTLKQCRNYQFYLTKVNGIPQNYNRLALDIKDLLSLKDGTLVSSAQFNYCFDIEWLMQQYPDKYRNCPLTIVHGEKRENKNQLESSGSRFHNITFCKAKLEIPFGTHHTKMMFLLYKEGFRIVIHTSNIIENDWDQKTQGMWISPILPPLPVASATAGESPTNFKADLLEYVSAYGAPTLDEWCEVIKRHNFHKVRVFLIGSIPGRHLGSKKTSFGHLKLRKILNLHGNSSEVVKPEWSVVCQFSSIGSLGQSHDEWLTGEFGISMMTTKKAPLACKSSCIKLVYPSVDNVRNSLEGYPAGASLPYSIKVAQKQPYLKSFMHQWKSEKMGRSDASPHIKTYLRLSPDNSKMAWFLVTSANLSKAAWGSMEKKGTQFMIRSYELGVLFLPELFKTDFFSTPESSTSEISKIFPIPFDIPLIPYSENDQPWIWDIPHVKAPDRHGQMWCPP</sequence>
<evidence type="ECO:0000313" key="15">
    <source>
        <dbReference type="Proteomes" id="UP000827092"/>
    </source>
</evidence>
<dbReference type="Proteomes" id="UP000827092">
    <property type="component" value="Unassembled WGS sequence"/>
</dbReference>